<dbReference type="Proteomes" id="UP000243494">
    <property type="component" value="Unassembled WGS sequence"/>
</dbReference>
<dbReference type="AlphaFoldDB" id="A0A371ITB9"/>
<name>A0A371ITB9_9FIRM</name>
<proteinExistence type="predicted"/>
<organism evidence="2 3">
    <name type="scientific">Romboutsia maritimum</name>
    <dbReference type="NCBI Taxonomy" id="2020948"/>
    <lineage>
        <taxon>Bacteria</taxon>
        <taxon>Bacillati</taxon>
        <taxon>Bacillota</taxon>
        <taxon>Clostridia</taxon>
        <taxon>Peptostreptococcales</taxon>
        <taxon>Peptostreptococcaceae</taxon>
        <taxon>Romboutsia</taxon>
    </lineage>
</organism>
<feature type="transmembrane region" description="Helical" evidence="1">
    <location>
        <begin position="6"/>
        <end position="24"/>
    </location>
</feature>
<accession>A0A371ITB9</accession>
<gene>
    <name evidence="2" type="ORF">CHF27_006225</name>
</gene>
<dbReference type="OrthoDB" id="1954282at2"/>
<protein>
    <submittedName>
        <fullName evidence="2">Uncharacterized protein</fullName>
    </submittedName>
</protein>
<dbReference type="RefSeq" id="WP_095406249.1">
    <property type="nucleotide sequence ID" value="NZ_NOJZ02000008.1"/>
</dbReference>
<keyword evidence="1" id="KW-1133">Transmembrane helix</keyword>
<comment type="caution">
    <text evidence="2">The sequence shown here is derived from an EMBL/GenBank/DDBJ whole genome shotgun (WGS) entry which is preliminary data.</text>
</comment>
<sequence length="110" mass="12570">MFKTIIYILLFAIATIIIYTWGLFKEKNKSKDLLDILYSKGEKKILKALDSKGSLSRKDIEKELMNLKASLFYSKNKLVVQDPSHFSKVLVGKLLQKGVIVKNSKGYTLK</sequence>
<evidence type="ECO:0000313" key="3">
    <source>
        <dbReference type="Proteomes" id="UP000243494"/>
    </source>
</evidence>
<keyword evidence="1" id="KW-0472">Membrane</keyword>
<reference evidence="2 3" key="1">
    <citation type="journal article" date="2017" name="Genome Announc.">
        <title>Draft Genome Sequence of Romboutsia maritimum sp. nov. Strain CCRI-22766(T), Isolated from Coastal Estuarine Mud.</title>
        <authorList>
            <person name="Maheux A.F."/>
            <person name="Boudreau D.K."/>
            <person name="Berube E."/>
            <person name="Boissinot M."/>
            <person name="Raymond F."/>
            <person name="Brodeur S."/>
            <person name="Corbeil J."/>
            <person name="Brightwell G."/>
            <person name="Broda D."/>
            <person name="Omar R.F."/>
            <person name="Bergeron M.G."/>
        </authorList>
    </citation>
    <scope>NUCLEOTIDE SEQUENCE [LARGE SCALE GENOMIC DNA]</scope>
    <source>
        <strain evidence="2 3">CCRI-22766</strain>
    </source>
</reference>
<evidence type="ECO:0000256" key="1">
    <source>
        <dbReference type="SAM" id="Phobius"/>
    </source>
</evidence>
<dbReference type="EMBL" id="NOJZ02000008">
    <property type="protein sequence ID" value="RDY23720.1"/>
    <property type="molecule type" value="Genomic_DNA"/>
</dbReference>
<keyword evidence="1" id="KW-0812">Transmembrane</keyword>
<evidence type="ECO:0000313" key="2">
    <source>
        <dbReference type="EMBL" id="RDY23720.1"/>
    </source>
</evidence>
<keyword evidence="3" id="KW-1185">Reference proteome</keyword>